<protein>
    <recommendedName>
        <fullName evidence="1">J domain-containing protein</fullName>
    </recommendedName>
</protein>
<dbReference type="InterPro" id="IPR001623">
    <property type="entry name" value="DnaJ_domain"/>
</dbReference>
<dbReference type="Gene3D" id="1.10.287.110">
    <property type="entry name" value="DnaJ domain"/>
    <property type="match status" value="1"/>
</dbReference>
<dbReference type="AlphaFoldDB" id="G5J577"/>
<accession>G5J577</accession>
<sequence>MGVMAFISDFLSDLLICGATLLAVSLILSTAKRHKSSPPILRGQHKPIACLLEDIPRNYLKGQFYPLATPLLTPLTCLLEDSPQTSLKGQFYPLATPLLTPLTCVLEDSPQTSLKGQFYPLASPLASVWEMGWFSFYRQRLGQPGFNYWEWVDYPFSQEFSPELSNLLQLPEPPNPVKMVLESLAEEYHTFWQWDKLCAFREWHQQSADILGLTQLKKIYYSCYGMPWEKVKLILWDSSLVVDPIWLDPASSWWKVLGITAFSPANKVEQAYKKLLRSWHPDRTQHPLAHQITARINTAYEEYQLSRQRNAERFESVGKWFNSLR</sequence>
<comment type="caution">
    <text evidence="2">The sequence shown here is derived from an EMBL/GenBank/DDBJ whole genome shotgun (WGS) entry which is preliminary data.</text>
</comment>
<dbReference type="PROSITE" id="PS50076">
    <property type="entry name" value="DNAJ_2"/>
    <property type="match status" value="1"/>
</dbReference>
<proteinExistence type="predicted"/>
<dbReference type="EMBL" id="AESD01000385">
    <property type="protein sequence ID" value="EHJ12654.1"/>
    <property type="molecule type" value="Genomic_DNA"/>
</dbReference>
<name>G5J577_CROWT</name>
<evidence type="ECO:0000313" key="3">
    <source>
        <dbReference type="Proteomes" id="UP000003477"/>
    </source>
</evidence>
<dbReference type="PATRIC" id="fig|423471.3.peg.2488"/>
<dbReference type="RefSeq" id="WP_007310824.1">
    <property type="nucleotide sequence ID" value="NZ_CAWLMR010000742.1"/>
</dbReference>
<evidence type="ECO:0000313" key="2">
    <source>
        <dbReference type="EMBL" id="EHJ12654.1"/>
    </source>
</evidence>
<evidence type="ECO:0000259" key="1">
    <source>
        <dbReference type="PROSITE" id="PS50076"/>
    </source>
</evidence>
<dbReference type="SUPFAM" id="SSF46565">
    <property type="entry name" value="Chaperone J-domain"/>
    <property type="match status" value="1"/>
</dbReference>
<dbReference type="CDD" id="cd06257">
    <property type="entry name" value="DnaJ"/>
    <property type="match status" value="1"/>
</dbReference>
<gene>
    <name evidence="2" type="ORF">CWATWH0003_2642</name>
</gene>
<dbReference type="SMART" id="SM00271">
    <property type="entry name" value="DnaJ"/>
    <property type="match status" value="1"/>
</dbReference>
<dbReference type="Pfam" id="PF00226">
    <property type="entry name" value="DnaJ"/>
    <property type="match status" value="1"/>
</dbReference>
<organism evidence="2 3">
    <name type="scientific">Crocosphaera watsonii WH 0003</name>
    <dbReference type="NCBI Taxonomy" id="423471"/>
    <lineage>
        <taxon>Bacteria</taxon>
        <taxon>Bacillati</taxon>
        <taxon>Cyanobacteriota</taxon>
        <taxon>Cyanophyceae</taxon>
        <taxon>Oscillatoriophycideae</taxon>
        <taxon>Chroococcales</taxon>
        <taxon>Aphanothecaceae</taxon>
        <taxon>Crocosphaera</taxon>
    </lineage>
</organism>
<reference evidence="2 3" key="1">
    <citation type="journal article" date="2011" name="Front. Microbiol.">
        <title>Two Strains of Crocosphaera watsonii with Highly Conserved Genomes are Distinguished by Strain-Specific Features.</title>
        <authorList>
            <person name="Bench S.R."/>
            <person name="Ilikchyan I.N."/>
            <person name="Tripp H.J."/>
            <person name="Zehr J.P."/>
        </authorList>
    </citation>
    <scope>NUCLEOTIDE SEQUENCE [LARGE SCALE GENOMIC DNA]</scope>
    <source>
        <strain evidence="2 3">WH 0003</strain>
    </source>
</reference>
<dbReference type="Proteomes" id="UP000003477">
    <property type="component" value="Unassembled WGS sequence"/>
</dbReference>
<feature type="domain" description="J" evidence="1">
    <location>
        <begin position="252"/>
        <end position="318"/>
    </location>
</feature>
<dbReference type="InterPro" id="IPR036869">
    <property type="entry name" value="J_dom_sf"/>
</dbReference>